<gene>
    <name evidence="1" type="ORF">PVAP13_5KG549114</name>
</gene>
<dbReference type="Proteomes" id="UP000823388">
    <property type="component" value="Chromosome 5K"/>
</dbReference>
<organism evidence="1 2">
    <name type="scientific">Panicum virgatum</name>
    <name type="common">Blackwell switchgrass</name>
    <dbReference type="NCBI Taxonomy" id="38727"/>
    <lineage>
        <taxon>Eukaryota</taxon>
        <taxon>Viridiplantae</taxon>
        <taxon>Streptophyta</taxon>
        <taxon>Embryophyta</taxon>
        <taxon>Tracheophyta</taxon>
        <taxon>Spermatophyta</taxon>
        <taxon>Magnoliopsida</taxon>
        <taxon>Liliopsida</taxon>
        <taxon>Poales</taxon>
        <taxon>Poaceae</taxon>
        <taxon>PACMAD clade</taxon>
        <taxon>Panicoideae</taxon>
        <taxon>Panicodae</taxon>
        <taxon>Paniceae</taxon>
        <taxon>Panicinae</taxon>
        <taxon>Panicum</taxon>
        <taxon>Panicum sect. Hiantes</taxon>
    </lineage>
</organism>
<dbReference type="AlphaFoldDB" id="A0A8T0SUA2"/>
<dbReference type="PANTHER" id="PTHR18868">
    <property type="entry name" value="OS07G0665300 PROTEIN-RELATED"/>
    <property type="match status" value="1"/>
</dbReference>
<dbReference type="InterPro" id="IPR009003">
    <property type="entry name" value="Peptidase_S1_PA"/>
</dbReference>
<proteinExistence type="predicted"/>
<sequence>MVANKRSGGAISRSLNGNNRTCFAAREATKPLLSDGLWDSKQGVWSKLSEQVALNLSKSILTCFISSGHTVLFASSGIAIECDAHVSRFLTSAGLVRALNNEENGHDNVKIEVRHKGRAATGFLEEYDLDYDIAVVKITSFLDVQKVLLHRALGTMLHSEVVAVGHDISGKIMAKSGNLTCDPRGYEDCELMFSTCNLSKGWEGGALFYFFWDFFWHEPFVMYGRILFHAKGYNYGAAGVFSDISVKECISGMD</sequence>
<dbReference type="EMBL" id="CM029045">
    <property type="protein sequence ID" value="KAG2600818.1"/>
    <property type="molecule type" value="Genomic_DNA"/>
</dbReference>
<evidence type="ECO:0000313" key="2">
    <source>
        <dbReference type="Proteomes" id="UP000823388"/>
    </source>
</evidence>
<dbReference type="Pfam" id="PF13365">
    <property type="entry name" value="Trypsin_2"/>
    <property type="match status" value="1"/>
</dbReference>
<keyword evidence="2" id="KW-1185">Reference proteome</keyword>
<reference evidence="1" key="1">
    <citation type="submission" date="2020-05" db="EMBL/GenBank/DDBJ databases">
        <title>WGS assembly of Panicum virgatum.</title>
        <authorList>
            <person name="Lovell J.T."/>
            <person name="Jenkins J."/>
            <person name="Shu S."/>
            <person name="Juenger T.E."/>
            <person name="Schmutz J."/>
        </authorList>
    </citation>
    <scope>NUCLEOTIDE SEQUENCE</scope>
    <source>
        <strain evidence="1">AP13</strain>
    </source>
</reference>
<accession>A0A8T0SUA2</accession>
<name>A0A8T0SUA2_PANVG</name>
<dbReference type="PANTHER" id="PTHR18868:SF51">
    <property type="entry name" value="PROTEASE DO-LIKE 14"/>
    <property type="match status" value="1"/>
</dbReference>
<comment type="caution">
    <text evidence="1">The sequence shown here is derived from an EMBL/GenBank/DDBJ whole genome shotgun (WGS) entry which is preliminary data.</text>
</comment>
<protein>
    <submittedName>
        <fullName evidence="1">Uncharacterized protein</fullName>
    </submittedName>
</protein>
<dbReference type="SUPFAM" id="SSF50494">
    <property type="entry name" value="Trypsin-like serine proteases"/>
    <property type="match status" value="1"/>
</dbReference>
<evidence type="ECO:0000313" key="1">
    <source>
        <dbReference type="EMBL" id="KAG2600818.1"/>
    </source>
</evidence>